<dbReference type="AlphaFoldDB" id="A0A226RN94"/>
<evidence type="ECO:0000313" key="3">
    <source>
        <dbReference type="Proteomes" id="UP000215261"/>
    </source>
</evidence>
<dbReference type="InterPro" id="IPR001173">
    <property type="entry name" value="Glyco_trans_2-like"/>
</dbReference>
<feature type="domain" description="Glycosyltransferase 2-like" evidence="1">
    <location>
        <begin position="4"/>
        <end position="137"/>
    </location>
</feature>
<evidence type="ECO:0000259" key="1">
    <source>
        <dbReference type="Pfam" id="PF00535"/>
    </source>
</evidence>
<accession>A0A226RN94</accession>
<reference evidence="2 3" key="1">
    <citation type="submission" date="2016-03" db="EMBL/GenBank/DDBJ databases">
        <title>Sequencing of Lactobacillus Species from Commercial Turkeys.</title>
        <authorList>
            <person name="Johnson T.J."/>
            <person name="Youmans B.P."/>
            <person name="Case K.A."/>
        </authorList>
    </citation>
    <scope>NUCLEOTIDE SEQUENCE [LARGE SCALE GENOMIC DNA]</scope>
    <source>
        <strain evidence="2 3">UMNLA1</strain>
    </source>
</reference>
<dbReference type="SUPFAM" id="SSF53448">
    <property type="entry name" value="Nucleotide-diphospho-sugar transferases"/>
    <property type="match status" value="1"/>
</dbReference>
<name>A0A226RN94_9LACO</name>
<dbReference type="GO" id="GO:0016758">
    <property type="term" value="F:hexosyltransferase activity"/>
    <property type="evidence" value="ECO:0007669"/>
    <property type="project" value="UniProtKB-ARBA"/>
</dbReference>
<dbReference type="Proteomes" id="UP000215261">
    <property type="component" value="Unassembled WGS sequence"/>
</dbReference>
<proteinExistence type="predicted"/>
<organism evidence="2 3">
    <name type="scientific">Ligilactobacillus agilis</name>
    <dbReference type="NCBI Taxonomy" id="1601"/>
    <lineage>
        <taxon>Bacteria</taxon>
        <taxon>Bacillati</taxon>
        <taxon>Bacillota</taxon>
        <taxon>Bacilli</taxon>
        <taxon>Lactobacillales</taxon>
        <taxon>Lactobacillaceae</taxon>
        <taxon>Ligilactobacillus</taxon>
    </lineage>
</organism>
<evidence type="ECO:0000313" key="2">
    <source>
        <dbReference type="EMBL" id="OXS40547.1"/>
    </source>
</evidence>
<dbReference type="PANTHER" id="PTHR22916:SF3">
    <property type="entry name" value="UDP-GLCNAC:BETAGAL BETA-1,3-N-ACETYLGLUCOSAMINYLTRANSFERASE-LIKE PROTEIN 1"/>
    <property type="match status" value="1"/>
</dbReference>
<dbReference type="InterPro" id="IPR029044">
    <property type="entry name" value="Nucleotide-diphossugar_trans"/>
</dbReference>
<dbReference type="Pfam" id="PF00535">
    <property type="entry name" value="Glycos_transf_2"/>
    <property type="match status" value="1"/>
</dbReference>
<dbReference type="PANTHER" id="PTHR22916">
    <property type="entry name" value="GLYCOSYLTRANSFERASE"/>
    <property type="match status" value="1"/>
</dbReference>
<gene>
    <name evidence="2" type="ORF">AYP69_00300</name>
</gene>
<dbReference type="Gene3D" id="3.90.550.10">
    <property type="entry name" value="Spore Coat Polysaccharide Biosynthesis Protein SpsA, Chain A"/>
    <property type="match status" value="1"/>
</dbReference>
<dbReference type="EMBL" id="LUGO01000043">
    <property type="protein sequence ID" value="OXS40547.1"/>
    <property type="molecule type" value="Genomic_DNA"/>
</dbReference>
<comment type="caution">
    <text evidence="2">The sequence shown here is derived from an EMBL/GenBank/DDBJ whole genome shotgun (WGS) entry which is preliminary data.</text>
</comment>
<sequence>MRISIVMTTYNGENYILEQLNSLYNQNRKPDEVLIFDDGSTDSTVSVINRFITENKCDNWKLTINGKNKGWRKNFMVGIWNASGDLIFPCDQDDIWHADKLEKMEQIMINNQEISVLVSNCKNFYEDGSTKIMPKRNDGKLEKVEIKKNCMTVDYPGCTYCIRRQLAQLSKKYYSKEYAHDDFIWRLGLFSGSLYSINEDLIDYRRHKDSTYSIEVVGMKTIAEKKKWLSMTESCVEDLSRFVVEQNFNNKNEALQMLEKVKLWVIQRTKLYNSQSIWQAIRMIKYINYYQRKRQYLGDWYIIFFNRK</sequence>
<protein>
    <recommendedName>
        <fullName evidence="1">Glycosyltransferase 2-like domain-containing protein</fullName>
    </recommendedName>
</protein>
<dbReference type="RefSeq" id="WP_089144642.1">
    <property type="nucleotide sequence ID" value="NZ_LUGD01000089.1"/>
</dbReference>